<dbReference type="Gene3D" id="1.10.510.10">
    <property type="entry name" value="Transferase(Phosphotransferase) domain 1"/>
    <property type="match status" value="1"/>
</dbReference>
<keyword evidence="1" id="KW-0723">Serine/threonine-protein kinase</keyword>
<proteinExistence type="predicted"/>
<evidence type="ECO:0000256" key="3">
    <source>
        <dbReference type="ARBA" id="ARBA00022741"/>
    </source>
</evidence>
<keyword evidence="9" id="KW-1185">Reference proteome</keyword>
<organism evidence="8 9">
    <name type="scientific">Reticulomyxa filosa</name>
    <dbReference type="NCBI Taxonomy" id="46433"/>
    <lineage>
        <taxon>Eukaryota</taxon>
        <taxon>Sar</taxon>
        <taxon>Rhizaria</taxon>
        <taxon>Retaria</taxon>
        <taxon>Foraminifera</taxon>
        <taxon>Monothalamids</taxon>
        <taxon>Reticulomyxidae</taxon>
        <taxon>Reticulomyxa</taxon>
    </lineage>
</organism>
<feature type="domain" description="Protein kinase" evidence="7">
    <location>
        <begin position="1"/>
        <end position="116"/>
    </location>
</feature>
<name>X6NNF3_RETFI</name>
<gene>
    <name evidence="8" type="ORF">RFI_09678</name>
</gene>
<evidence type="ECO:0000256" key="5">
    <source>
        <dbReference type="ARBA" id="ARBA00022840"/>
    </source>
</evidence>
<evidence type="ECO:0000313" key="8">
    <source>
        <dbReference type="EMBL" id="ETO27453.1"/>
    </source>
</evidence>
<dbReference type="Proteomes" id="UP000023152">
    <property type="component" value="Unassembled WGS sequence"/>
</dbReference>
<feature type="compositionally biased region" description="Polar residues" evidence="6">
    <location>
        <begin position="151"/>
        <end position="165"/>
    </location>
</feature>
<dbReference type="GO" id="GO:0004674">
    <property type="term" value="F:protein serine/threonine kinase activity"/>
    <property type="evidence" value="ECO:0007669"/>
    <property type="project" value="UniProtKB-KW"/>
</dbReference>
<dbReference type="InterPro" id="IPR000719">
    <property type="entry name" value="Prot_kinase_dom"/>
</dbReference>
<feature type="region of interest" description="Disordered" evidence="6">
    <location>
        <begin position="151"/>
        <end position="192"/>
    </location>
</feature>
<evidence type="ECO:0000256" key="1">
    <source>
        <dbReference type="ARBA" id="ARBA00022527"/>
    </source>
</evidence>
<keyword evidence="2" id="KW-0808">Transferase</keyword>
<evidence type="ECO:0000256" key="6">
    <source>
        <dbReference type="SAM" id="MobiDB-lite"/>
    </source>
</evidence>
<feature type="compositionally biased region" description="Polar residues" evidence="6">
    <location>
        <begin position="174"/>
        <end position="183"/>
    </location>
</feature>
<keyword evidence="3" id="KW-0547">Nucleotide-binding</keyword>
<comment type="caution">
    <text evidence="8">The sequence shown here is derived from an EMBL/GenBank/DDBJ whole genome shotgun (WGS) entry which is preliminary data.</text>
</comment>
<keyword evidence="4 8" id="KW-0418">Kinase</keyword>
<sequence length="271" mass="30730">MLPNNKPFGAAFMPPGKKAYMAPEVYNNSPFFGNKADVFSLGVIFFILFCGFPPFGKPCLTDPCFRNIYEKDISVLLEKWQLTHAISPQCADMLNKIFVPDVKRVNTQELLAHPFWAGVQPSDVNVHVTSEMEMKDELEHGRHVVMQPQNIADTDDGSNVGNVTSDESELKPMENNTGTCQDQNESKFENENRNEGTQKYNYSLDVQTVNLDFQSLNLDFQYSKRSDTVLQMESCEIRKRNFACDNEDDGDTAEENILDGIWNLEGQSDNE</sequence>
<dbReference type="GO" id="GO:0005524">
    <property type="term" value="F:ATP binding"/>
    <property type="evidence" value="ECO:0007669"/>
    <property type="project" value="UniProtKB-KW"/>
</dbReference>
<dbReference type="OrthoDB" id="125413at2759"/>
<evidence type="ECO:0000256" key="4">
    <source>
        <dbReference type="ARBA" id="ARBA00022777"/>
    </source>
</evidence>
<dbReference type="PANTHER" id="PTHR24349">
    <property type="entry name" value="SERINE/THREONINE-PROTEIN KINASE"/>
    <property type="match status" value="1"/>
</dbReference>
<dbReference type="AlphaFoldDB" id="X6NNF3"/>
<dbReference type="PROSITE" id="PS50011">
    <property type="entry name" value="PROTEIN_KINASE_DOM"/>
    <property type="match status" value="1"/>
</dbReference>
<accession>X6NNF3</accession>
<dbReference type="InterPro" id="IPR050205">
    <property type="entry name" value="CDPK_Ser/Thr_kinases"/>
</dbReference>
<dbReference type="SUPFAM" id="SSF56112">
    <property type="entry name" value="Protein kinase-like (PK-like)"/>
    <property type="match status" value="1"/>
</dbReference>
<dbReference type="Pfam" id="PF00069">
    <property type="entry name" value="Pkinase"/>
    <property type="match status" value="1"/>
</dbReference>
<evidence type="ECO:0000313" key="9">
    <source>
        <dbReference type="Proteomes" id="UP000023152"/>
    </source>
</evidence>
<keyword evidence="5" id="KW-0067">ATP-binding</keyword>
<dbReference type="InterPro" id="IPR011009">
    <property type="entry name" value="Kinase-like_dom_sf"/>
</dbReference>
<evidence type="ECO:0000259" key="7">
    <source>
        <dbReference type="PROSITE" id="PS50011"/>
    </source>
</evidence>
<dbReference type="EMBL" id="ASPP01007246">
    <property type="protein sequence ID" value="ETO27453.1"/>
    <property type="molecule type" value="Genomic_DNA"/>
</dbReference>
<protein>
    <submittedName>
        <fullName evidence="8">Protein kinase domain containing protein</fullName>
    </submittedName>
</protein>
<reference evidence="8 9" key="1">
    <citation type="journal article" date="2013" name="Curr. Biol.">
        <title>The Genome of the Foraminiferan Reticulomyxa filosa.</title>
        <authorList>
            <person name="Glockner G."/>
            <person name="Hulsmann N."/>
            <person name="Schleicher M."/>
            <person name="Noegel A.A."/>
            <person name="Eichinger L."/>
            <person name="Gallinger C."/>
            <person name="Pawlowski J."/>
            <person name="Sierra R."/>
            <person name="Euteneuer U."/>
            <person name="Pillet L."/>
            <person name="Moustafa A."/>
            <person name="Platzer M."/>
            <person name="Groth M."/>
            <person name="Szafranski K."/>
            <person name="Schliwa M."/>
        </authorList>
    </citation>
    <scope>NUCLEOTIDE SEQUENCE [LARGE SCALE GENOMIC DNA]</scope>
</reference>
<evidence type="ECO:0000256" key="2">
    <source>
        <dbReference type="ARBA" id="ARBA00022679"/>
    </source>
</evidence>